<dbReference type="eggNOG" id="COG1716">
    <property type="taxonomic scope" value="Bacteria"/>
</dbReference>
<dbReference type="InterPro" id="IPR008984">
    <property type="entry name" value="SMAD_FHA_dom_sf"/>
</dbReference>
<evidence type="ECO:0000313" key="2">
    <source>
        <dbReference type="EMBL" id="EPX55471.1"/>
    </source>
</evidence>
<sequence length="282" mass="31805">MMEARRLIIQVLWGALSPNKFIVQPAQALRVGRGKTVGVSLPNDAGMSQEHFELSWDGQHCRLRDLGSATGTLLDGQKAAAAEVFNKSWIRAGSTDFSVFIEGFTPPKEPPPPEARDAAQQHLRVLQSLAAEAPLFAILDAARTPRILELLQESVEEYQSLYEGPQGQALAEVAPYLVSLPPRSRLLESLTLEGWMQNWGIYLTCPSPFLELRRHLRKFLMVEAEDNDHRLYFRFYDPRVLRVFLPTCSARQREEFLGPIHTLAFEPDDEPHRLSVLPARAP</sequence>
<accession>S9NX48</accession>
<evidence type="ECO:0000259" key="1">
    <source>
        <dbReference type="PROSITE" id="PS50006"/>
    </source>
</evidence>
<dbReference type="Proteomes" id="UP000011682">
    <property type="component" value="Unassembled WGS sequence"/>
</dbReference>
<comment type="caution">
    <text evidence="2">The sequence shown here is derived from an EMBL/GenBank/DDBJ whole genome shotgun (WGS) entry which is preliminary data.</text>
</comment>
<evidence type="ECO:0000313" key="3">
    <source>
        <dbReference type="Proteomes" id="UP000011682"/>
    </source>
</evidence>
<name>S9NX48_CYSF2</name>
<dbReference type="Pfam" id="PF00498">
    <property type="entry name" value="FHA"/>
    <property type="match status" value="1"/>
</dbReference>
<dbReference type="EMBL" id="ANAH02000071">
    <property type="protein sequence ID" value="EPX55471.1"/>
    <property type="molecule type" value="Genomic_DNA"/>
</dbReference>
<proteinExistence type="predicted"/>
<gene>
    <name evidence="2" type="ORF">D187_009082</name>
</gene>
<dbReference type="PROSITE" id="PS50006">
    <property type="entry name" value="FHA_DOMAIN"/>
    <property type="match status" value="1"/>
</dbReference>
<dbReference type="InterPro" id="IPR000253">
    <property type="entry name" value="FHA_dom"/>
</dbReference>
<dbReference type="RefSeq" id="WP_002624161.1">
    <property type="nucleotide sequence ID" value="NZ_ANAH02000071.1"/>
</dbReference>
<organism evidence="2 3">
    <name type="scientific">Cystobacter fuscus (strain ATCC 25194 / DSM 2262 / NBRC 100088 / M29)</name>
    <dbReference type="NCBI Taxonomy" id="1242864"/>
    <lineage>
        <taxon>Bacteria</taxon>
        <taxon>Pseudomonadati</taxon>
        <taxon>Myxococcota</taxon>
        <taxon>Myxococcia</taxon>
        <taxon>Myxococcales</taxon>
        <taxon>Cystobacterineae</taxon>
        <taxon>Archangiaceae</taxon>
        <taxon>Cystobacter</taxon>
    </lineage>
</organism>
<dbReference type="InterPro" id="IPR025391">
    <property type="entry name" value="DUF4123"/>
</dbReference>
<dbReference type="CDD" id="cd00060">
    <property type="entry name" value="FHA"/>
    <property type="match status" value="1"/>
</dbReference>
<reference evidence="2" key="1">
    <citation type="submission" date="2013-05" db="EMBL/GenBank/DDBJ databases">
        <title>Genome assembly of Cystobacter fuscus DSM 2262.</title>
        <authorList>
            <person name="Sharma G."/>
            <person name="Khatri I."/>
            <person name="Kaur C."/>
            <person name="Mayilraj S."/>
            <person name="Subramanian S."/>
        </authorList>
    </citation>
    <scope>NUCLEOTIDE SEQUENCE [LARGE SCALE GENOMIC DNA]</scope>
    <source>
        <strain evidence="2">DSM 2262</strain>
    </source>
</reference>
<keyword evidence="3" id="KW-1185">Reference proteome</keyword>
<dbReference type="SUPFAM" id="SSF49879">
    <property type="entry name" value="SMAD/FHA domain"/>
    <property type="match status" value="1"/>
</dbReference>
<dbReference type="SMART" id="SM00240">
    <property type="entry name" value="FHA"/>
    <property type="match status" value="1"/>
</dbReference>
<protein>
    <recommendedName>
        <fullName evidence="1">FHA domain-containing protein</fullName>
    </recommendedName>
</protein>
<dbReference type="Pfam" id="PF13503">
    <property type="entry name" value="DUF4123"/>
    <property type="match status" value="1"/>
</dbReference>
<dbReference type="AlphaFoldDB" id="S9NX48"/>
<feature type="domain" description="FHA" evidence="1">
    <location>
        <begin position="29"/>
        <end position="79"/>
    </location>
</feature>
<dbReference type="Gene3D" id="2.60.200.20">
    <property type="match status" value="1"/>
</dbReference>